<dbReference type="Proteomes" id="UP001154282">
    <property type="component" value="Unassembled WGS sequence"/>
</dbReference>
<dbReference type="AlphaFoldDB" id="A0AAV0JWF3"/>
<feature type="chain" id="PRO_5043628380" evidence="1">
    <location>
        <begin position="24"/>
        <end position="161"/>
    </location>
</feature>
<accession>A0AAV0JWF3</accession>
<keyword evidence="1" id="KW-0732">Signal</keyword>
<proteinExistence type="predicted"/>
<reference evidence="2" key="1">
    <citation type="submission" date="2022-08" db="EMBL/GenBank/DDBJ databases">
        <authorList>
            <person name="Gutierrez-Valencia J."/>
        </authorList>
    </citation>
    <scope>NUCLEOTIDE SEQUENCE</scope>
</reference>
<keyword evidence="3" id="KW-1185">Reference proteome</keyword>
<evidence type="ECO:0000313" key="3">
    <source>
        <dbReference type="Proteomes" id="UP001154282"/>
    </source>
</evidence>
<gene>
    <name evidence="2" type="ORF">LITE_LOCUS16105</name>
</gene>
<sequence>MWNAKYFLLVWSVSSTSVFSILGEWDNRNWLRKKMMDHLQDKRQRSVSIGWINRFSTFNQFKKIHRNFSITFYARLDTGIHILFSFCLQPSRYLHAVSKYMTFVMTPFTWSSSISLIAFDIDFTVTIQVLAVAWLVSAYLEHSTMCGIRYYVHIDYSGTYT</sequence>
<comment type="caution">
    <text evidence="2">The sequence shown here is derived from an EMBL/GenBank/DDBJ whole genome shotgun (WGS) entry which is preliminary data.</text>
</comment>
<protein>
    <submittedName>
        <fullName evidence="2">Uncharacterized protein</fullName>
    </submittedName>
</protein>
<feature type="signal peptide" evidence="1">
    <location>
        <begin position="1"/>
        <end position="23"/>
    </location>
</feature>
<name>A0AAV0JWF3_9ROSI</name>
<evidence type="ECO:0000313" key="2">
    <source>
        <dbReference type="EMBL" id="CAI0413883.1"/>
    </source>
</evidence>
<organism evidence="2 3">
    <name type="scientific">Linum tenue</name>
    <dbReference type="NCBI Taxonomy" id="586396"/>
    <lineage>
        <taxon>Eukaryota</taxon>
        <taxon>Viridiplantae</taxon>
        <taxon>Streptophyta</taxon>
        <taxon>Embryophyta</taxon>
        <taxon>Tracheophyta</taxon>
        <taxon>Spermatophyta</taxon>
        <taxon>Magnoliopsida</taxon>
        <taxon>eudicotyledons</taxon>
        <taxon>Gunneridae</taxon>
        <taxon>Pentapetalae</taxon>
        <taxon>rosids</taxon>
        <taxon>fabids</taxon>
        <taxon>Malpighiales</taxon>
        <taxon>Linaceae</taxon>
        <taxon>Linum</taxon>
    </lineage>
</organism>
<evidence type="ECO:0000256" key="1">
    <source>
        <dbReference type="SAM" id="SignalP"/>
    </source>
</evidence>
<dbReference type="EMBL" id="CAMGYJ010000005">
    <property type="protein sequence ID" value="CAI0413883.1"/>
    <property type="molecule type" value="Genomic_DNA"/>
</dbReference>